<dbReference type="GO" id="GO:0006950">
    <property type="term" value="P:response to stress"/>
    <property type="evidence" value="ECO:0007669"/>
    <property type="project" value="TreeGrafter"/>
</dbReference>
<dbReference type="SMART" id="SM00347">
    <property type="entry name" value="HTH_MARR"/>
    <property type="match status" value="1"/>
</dbReference>
<evidence type="ECO:0000256" key="1">
    <source>
        <dbReference type="SAM" id="MobiDB-lite"/>
    </source>
</evidence>
<sequence length="180" mass="19306">MTGTGNTREELLRLTQLLVVEGTKVMEAFASLHGLHVTDVEALTRMMVAEQRGAAMTPGALAAELGLTSGAVTALVDRLERAGHMTRARDDVDRRKVILRYSPEGRALADEFFVPLTRRSHAAMDEFTPAELEVARRFLAAAGESMAAHRLSLGPGSADGRSSRRSGRAASDVTTTADDT</sequence>
<evidence type="ECO:0000259" key="2">
    <source>
        <dbReference type="PROSITE" id="PS50995"/>
    </source>
</evidence>
<proteinExistence type="predicted"/>
<dbReference type="InterPro" id="IPR036390">
    <property type="entry name" value="WH_DNA-bd_sf"/>
</dbReference>
<protein>
    <submittedName>
        <fullName evidence="3">Transcriptional regulator, MarR family</fullName>
    </submittedName>
</protein>
<dbReference type="InterPro" id="IPR039422">
    <property type="entry name" value="MarR/SlyA-like"/>
</dbReference>
<feature type="region of interest" description="Disordered" evidence="1">
    <location>
        <begin position="151"/>
        <end position="180"/>
    </location>
</feature>
<evidence type="ECO:0000313" key="3">
    <source>
        <dbReference type="EMBL" id="CAA9358597.1"/>
    </source>
</evidence>
<dbReference type="PROSITE" id="PS50995">
    <property type="entry name" value="HTH_MARR_2"/>
    <property type="match status" value="1"/>
</dbReference>
<name>A0A6J4MG03_9ACTN</name>
<accession>A0A6J4MG03</accession>
<dbReference type="EMBL" id="CADCUH010000161">
    <property type="protein sequence ID" value="CAA9358597.1"/>
    <property type="molecule type" value="Genomic_DNA"/>
</dbReference>
<dbReference type="PANTHER" id="PTHR33164:SF106">
    <property type="entry name" value="TRANSCRIPTIONAL REGULATORY PROTEIN"/>
    <property type="match status" value="1"/>
</dbReference>
<gene>
    <name evidence="3" type="ORF">AVDCRST_MAG36-2437</name>
</gene>
<dbReference type="InterPro" id="IPR000835">
    <property type="entry name" value="HTH_MarR-typ"/>
</dbReference>
<dbReference type="InterPro" id="IPR036388">
    <property type="entry name" value="WH-like_DNA-bd_sf"/>
</dbReference>
<dbReference type="SUPFAM" id="SSF46785">
    <property type="entry name" value="Winged helix' DNA-binding domain"/>
    <property type="match status" value="1"/>
</dbReference>
<reference evidence="3" key="1">
    <citation type="submission" date="2020-02" db="EMBL/GenBank/DDBJ databases">
        <authorList>
            <person name="Meier V. D."/>
        </authorList>
    </citation>
    <scope>NUCLEOTIDE SEQUENCE</scope>
    <source>
        <strain evidence="3">AVDCRST_MAG36</strain>
    </source>
</reference>
<dbReference type="Pfam" id="PF01047">
    <property type="entry name" value="MarR"/>
    <property type="match status" value="1"/>
</dbReference>
<feature type="domain" description="HTH marR-type" evidence="2">
    <location>
        <begin position="8"/>
        <end position="144"/>
    </location>
</feature>
<organism evidence="3">
    <name type="scientific">uncultured Nocardioidaceae bacterium</name>
    <dbReference type="NCBI Taxonomy" id="253824"/>
    <lineage>
        <taxon>Bacteria</taxon>
        <taxon>Bacillati</taxon>
        <taxon>Actinomycetota</taxon>
        <taxon>Actinomycetes</taxon>
        <taxon>Propionibacteriales</taxon>
        <taxon>Nocardioidaceae</taxon>
        <taxon>environmental samples</taxon>
    </lineage>
</organism>
<dbReference type="AlphaFoldDB" id="A0A6J4MG03"/>
<dbReference type="GO" id="GO:0003700">
    <property type="term" value="F:DNA-binding transcription factor activity"/>
    <property type="evidence" value="ECO:0007669"/>
    <property type="project" value="InterPro"/>
</dbReference>
<dbReference type="Gene3D" id="1.10.10.10">
    <property type="entry name" value="Winged helix-like DNA-binding domain superfamily/Winged helix DNA-binding domain"/>
    <property type="match status" value="1"/>
</dbReference>
<dbReference type="PANTHER" id="PTHR33164">
    <property type="entry name" value="TRANSCRIPTIONAL REGULATOR, MARR FAMILY"/>
    <property type="match status" value="1"/>
</dbReference>
<feature type="compositionally biased region" description="Low complexity" evidence="1">
    <location>
        <begin position="168"/>
        <end position="180"/>
    </location>
</feature>